<name>A0A8C6A8R1_MARMA</name>
<evidence type="ECO:0000313" key="3">
    <source>
        <dbReference type="Ensembl" id="ENSMMMP00000026136.1"/>
    </source>
</evidence>
<feature type="chain" id="PRO_5034702019" evidence="2">
    <location>
        <begin position="20"/>
        <end position="307"/>
    </location>
</feature>
<feature type="compositionally biased region" description="Low complexity" evidence="1">
    <location>
        <begin position="87"/>
        <end position="100"/>
    </location>
</feature>
<dbReference type="Ensembl" id="ENSMMMT00000029576.1">
    <property type="protein sequence ID" value="ENSMMMP00000026136.1"/>
    <property type="gene ID" value="ENSMMMG00000022892.1"/>
</dbReference>
<sequence length="307" mass="32221">MITLLLSPALLWHWLPGEGGPEAAAAARPRPPGIFERCSWVREGGRRGRGGWAGSPNPPPKKEGASRGGEGGGRHSVWPLRSRPRRTPGAARPRPSPGARQPLGQAAWPGRHVAAPAWLGHSKGPKSRRPGLLEDRGHIVPTPSSAEEQAVASTLAASLKERPGATTPGGPTQSPAANHLTPVAVGPTDRGRSASHPSSPSLSFPSHIRRRQPFPQGGLLGCQDEAESEHCAWHPAGPLSTALRPRRAKGPCGIQAGGQEKRASGLEPALIPPALSNHQYPLVSPELMLATTRTCFCPLPCDLAPHA</sequence>
<feature type="compositionally biased region" description="Polar residues" evidence="1">
    <location>
        <begin position="142"/>
        <end position="156"/>
    </location>
</feature>
<dbReference type="AlphaFoldDB" id="A0A8C6A8R1"/>
<evidence type="ECO:0000256" key="1">
    <source>
        <dbReference type="SAM" id="MobiDB-lite"/>
    </source>
</evidence>
<evidence type="ECO:0000313" key="4">
    <source>
        <dbReference type="Proteomes" id="UP000694407"/>
    </source>
</evidence>
<keyword evidence="4" id="KW-1185">Reference proteome</keyword>
<reference evidence="3" key="1">
    <citation type="submission" date="2025-08" db="UniProtKB">
        <authorList>
            <consortium name="Ensembl"/>
        </authorList>
    </citation>
    <scope>IDENTIFICATION</scope>
</reference>
<feature type="compositionally biased region" description="Low complexity" evidence="1">
    <location>
        <begin position="194"/>
        <end position="206"/>
    </location>
</feature>
<protein>
    <submittedName>
        <fullName evidence="3">Uncharacterized protein</fullName>
    </submittedName>
</protein>
<organism evidence="3 4">
    <name type="scientific">Marmota marmota marmota</name>
    <name type="common">Alpine marmot</name>
    <dbReference type="NCBI Taxonomy" id="9994"/>
    <lineage>
        <taxon>Eukaryota</taxon>
        <taxon>Metazoa</taxon>
        <taxon>Chordata</taxon>
        <taxon>Craniata</taxon>
        <taxon>Vertebrata</taxon>
        <taxon>Euteleostomi</taxon>
        <taxon>Mammalia</taxon>
        <taxon>Eutheria</taxon>
        <taxon>Euarchontoglires</taxon>
        <taxon>Glires</taxon>
        <taxon>Rodentia</taxon>
        <taxon>Sciuromorpha</taxon>
        <taxon>Sciuridae</taxon>
        <taxon>Xerinae</taxon>
        <taxon>Marmotini</taxon>
        <taxon>Marmota</taxon>
    </lineage>
</organism>
<dbReference type="Proteomes" id="UP000694407">
    <property type="component" value="Unplaced"/>
</dbReference>
<feature type="region of interest" description="Disordered" evidence="1">
    <location>
        <begin position="45"/>
        <end position="221"/>
    </location>
</feature>
<proteinExistence type="predicted"/>
<keyword evidence="2" id="KW-0732">Signal</keyword>
<feature type="signal peptide" evidence="2">
    <location>
        <begin position="1"/>
        <end position="19"/>
    </location>
</feature>
<accession>A0A8C6A8R1</accession>
<evidence type="ECO:0000256" key="2">
    <source>
        <dbReference type="SAM" id="SignalP"/>
    </source>
</evidence>
<reference evidence="3" key="2">
    <citation type="submission" date="2025-09" db="UniProtKB">
        <authorList>
            <consortium name="Ensembl"/>
        </authorList>
    </citation>
    <scope>IDENTIFICATION</scope>
</reference>